<keyword evidence="1" id="KW-0677">Repeat</keyword>
<name>A0A316AQ66_9BACT</name>
<evidence type="ECO:0000313" key="5">
    <source>
        <dbReference type="EMBL" id="PWJ59274.1"/>
    </source>
</evidence>
<dbReference type="AlphaFoldDB" id="A0A316AQ66"/>
<dbReference type="Gene3D" id="1.25.40.10">
    <property type="entry name" value="Tetratricopeptide repeat domain"/>
    <property type="match status" value="5"/>
</dbReference>
<dbReference type="SUPFAM" id="SSF81901">
    <property type="entry name" value="HCP-like"/>
    <property type="match status" value="1"/>
</dbReference>
<feature type="region of interest" description="Disordered" evidence="4">
    <location>
        <begin position="723"/>
        <end position="759"/>
    </location>
</feature>
<comment type="caution">
    <text evidence="5">The sequence shown here is derived from an EMBL/GenBank/DDBJ whole genome shotgun (WGS) entry which is preliminary data.</text>
</comment>
<dbReference type="PANTHER" id="PTHR44858">
    <property type="entry name" value="TETRATRICOPEPTIDE REPEAT PROTEIN 6"/>
    <property type="match status" value="1"/>
</dbReference>
<proteinExistence type="predicted"/>
<dbReference type="Proteomes" id="UP000245880">
    <property type="component" value="Unassembled WGS sequence"/>
</dbReference>
<dbReference type="PROSITE" id="PS50005">
    <property type="entry name" value="TPR"/>
    <property type="match status" value="3"/>
</dbReference>
<sequence>MNKRTPSDYSFIWLLLACFWTGLRGYAQNFDDCNSGLKEILPLFNQSFEENNPALLRSVDYQKKLRQLKAHYNKYHQAQYNPSDSIARLNNEALLLALSGNFHKSYRILKGLDLSNQSDDLRYNRGLVAMLAGEYKRSREDLQKVPSRPHLDLNMLYGYGREQAYEAANNYAQSVNYGRKAAKWHYNKGLLAHLNGEKAEAVDELSLAIRSKDELAAYRLLRGDLYMDLNQEKSAVKDFEKVARRFHKAQIRYANSLLSLNEFSKAKEVFEAYIQSGHRGFRASAYLGLAHAFYGKNQLEMAMRYYRLAASSMRETPALLCGIANVHLAKHEYDFAFNLFDRALKLDDTYGMAYLGRAVSNYGRKRYQRAMDDFESGSDALDDNNPQQADLFVTKGYTAQQLGRLELAEKSFLTALALDPNRYEAMAGMSNNLIAQKQYSRAGQYLAKALGLEKNYSEMWSNYGNLLIHFDMFTKAYQVFRKAVTLKPENINAQNGWGVVLLEDDQLDKSMALFDSLLGERPDLPFLLNNHGIVQSYLGNRHEQKREVNLANIRYDGAFADFKNAMAAAPSRKLYNVNQGNVYKYWEQYDEAKLSYQNYQDKSALNNTAVMYAGRQMVKDARYYLGVAIQLDSLHRVFQYNMNVLLKGKQEEMMKLVASAGDDGPYSDIGIKYSRDGFVTIFLYDYTFDTLTFPGRHYMPLPPEHYREEYFIPEFDFKMEPYAPQEEESKSRKRTKYRSQKVKMPGKRASSGTRCPVFW</sequence>
<protein>
    <submittedName>
        <fullName evidence="5">Tetratricopeptide repeat protein</fullName>
    </submittedName>
</protein>
<dbReference type="InterPro" id="IPR019734">
    <property type="entry name" value="TPR_rpt"/>
</dbReference>
<reference evidence="5 6" key="1">
    <citation type="submission" date="2018-03" db="EMBL/GenBank/DDBJ databases">
        <title>Genomic Encyclopedia of Archaeal and Bacterial Type Strains, Phase II (KMG-II): from individual species to whole genera.</title>
        <authorList>
            <person name="Goeker M."/>
        </authorList>
    </citation>
    <scope>NUCLEOTIDE SEQUENCE [LARGE SCALE GENOMIC DNA]</scope>
    <source>
        <strain evidence="5 6">DSM 100346</strain>
    </source>
</reference>
<dbReference type="RefSeq" id="WP_109673176.1">
    <property type="nucleotide sequence ID" value="NZ_QGDT01000002.1"/>
</dbReference>
<dbReference type="InterPro" id="IPR011990">
    <property type="entry name" value="TPR-like_helical_dom_sf"/>
</dbReference>
<keyword evidence="6" id="KW-1185">Reference proteome</keyword>
<evidence type="ECO:0000313" key="6">
    <source>
        <dbReference type="Proteomes" id="UP000245880"/>
    </source>
</evidence>
<feature type="compositionally biased region" description="Basic residues" evidence="4">
    <location>
        <begin position="731"/>
        <end position="746"/>
    </location>
</feature>
<dbReference type="PANTHER" id="PTHR44858:SF1">
    <property type="entry name" value="UDP-N-ACETYLGLUCOSAMINE--PEPTIDE N-ACETYLGLUCOSAMINYLTRANSFERASE SPINDLY-RELATED"/>
    <property type="match status" value="1"/>
</dbReference>
<dbReference type="EMBL" id="QGDT01000002">
    <property type="protein sequence ID" value="PWJ59274.1"/>
    <property type="molecule type" value="Genomic_DNA"/>
</dbReference>
<evidence type="ECO:0000256" key="1">
    <source>
        <dbReference type="ARBA" id="ARBA00022737"/>
    </source>
</evidence>
<evidence type="ECO:0000256" key="2">
    <source>
        <dbReference type="ARBA" id="ARBA00022803"/>
    </source>
</evidence>
<accession>A0A316AQ66</accession>
<dbReference type="InterPro" id="IPR050498">
    <property type="entry name" value="Ycf3"/>
</dbReference>
<dbReference type="SUPFAM" id="SSF48452">
    <property type="entry name" value="TPR-like"/>
    <property type="match status" value="1"/>
</dbReference>
<evidence type="ECO:0000256" key="4">
    <source>
        <dbReference type="SAM" id="MobiDB-lite"/>
    </source>
</evidence>
<feature type="repeat" description="TPR" evidence="3">
    <location>
        <begin position="389"/>
        <end position="422"/>
    </location>
</feature>
<dbReference type="OrthoDB" id="902865at2"/>
<gene>
    <name evidence="5" type="ORF">CLV98_102106</name>
</gene>
<evidence type="ECO:0000256" key="3">
    <source>
        <dbReference type="PROSITE-ProRule" id="PRU00339"/>
    </source>
</evidence>
<keyword evidence="2 3" id="KW-0802">TPR repeat</keyword>
<feature type="repeat" description="TPR" evidence="3">
    <location>
        <begin position="317"/>
        <end position="350"/>
    </location>
</feature>
<dbReference type="SMART" id="SM00028">
    <property type="entry name" value="TPR"/>
    <property type="match status" value="9"/>
</dbReference>
<organism evidence="5 6">
    <name type="scientific">Dyadobacter jejuensis</name>
    <dbReference type="NCBI Taxonomy" id="1082580"/>
    <lineage>
        <taxon>Bacteria</taxon>
        <taxon>Pseudomonadati</taxon>
        <taxon>Bacteroidota</taxon>
        <taxon>Cytophagia</taxon>
        <taxon>Cytophagales</taxon>
        <taxon>Spirosomataceae</taxon>
        <taxon>Dyadobacter</taxon>
    </lineage>
</organism>
<feature type="repeat" description="TPR" evidence="3">
    <location>
        <begin position="457"/>
        <end position="490"/>
    </location>
</feature>
<dbReference type="Pfam" id="PF13181">
    <property type="entry name" value="TPR_8"/>
    <property type="match status" value="3"/>
</dbReference>
<dbReference type="Pfam" id="PF13432">
    <property type="entry name" value="TPR_16"/>
    <property type="match status" value="3"/>
</dbReference>